<dbReference type="SUPFAM" id="SSF52821">
    <property type="entry name" value="Rhodanese/Cell cycle control phosphatase"/>
    <property type="match status" value="1"/>
</dbReference>
<evidence type="ECO:0000259" key="1">
    <source>
        <dbReference type="PROSITE" id="PS50206"/>
    </source>
</evidence>
<dbReference type="PROSITE" id="PS50206">
    <property type="entry name" value="RHODANESE_3"/>
    <property type="match status" value="1"/>
</dbReference>
<sequence length="151" mass="16157">MKSYLSQKNEVAQWSSKARMASLGGRAPTQQLAPTFAMPFSQAKLKAHVLDVRSEADFAQFNMSMDPITKMPVSNIPASVLSPLAAGDAVQVMGAKGMTPDSIIIVVCSKGAGSPDLAQQIFAWGFPRVLNYPGDYSGLQGCHDEVKPLNQ</sequence>
<name>K7YUU4_BDEBC</name>
<feature type="domain" description="Rhodanese" evidence="1">
    <location>
        <begin position="91"/>
        <end position="148"/>
    </location>
</feature>
<dbReference type="Gene3D" id="3.40.250.10">
    <property type="entry name" value="Rhodanese-like domain"/>
    <property type="match status" value="1"/>
</dbReference>
<dbReference type="HOGENOM" id="CLU_1727759_0_0_7"/>
<proteinExistence type="predicted"/>
<dbReference type="CDD" id="cd00158">
    <property type="entry name" value="RHOD"/>
    <property type="match status" value="1"/>
</dbReference>
<dbReference type="PATRIC" id="fig|1069642.3.peg.1701"/>
<dbReference type="AlphaFoldDB" id="K7YUU4"/>
<dbReference type="EMBL" id="CP002930">
    <property type="protein sequence ID" value="AFY01413.1"/>
    <property type="molecule type" value="Genomic_DNA"/>
</dbReference>
<protein>
    <submittedName>
        <fullName evidence="2">Putative sulfurylase</fullName>
    </submittedName>
</protein>
<dbReference type="InterPro" id="IPR036873">
    <property type="entry name" value="Rhodanese-like_dom_sf"/>
</dbReference>
<dbReference type="KEGG" id="bbat:Bdt_1719"/>
<evidence type="ECO:0000313" key="2">
    <source>
        <dbReference type="EMBL" id="AFY01413.1"/>
    </source>
</evidence>
<dbReference type="InterPro" id="IPR001763">
    <property type="entry name" value="Rhodanese-like_dom"/>
</dbReference>
<gene>
    <name evidence="2" type="ORF">Bdt_1719</name>
</gene>
<reference evidence="2 3" key="1">
    <citation type="journal article" date="2012" name="BMC Genomics">
        <title>Genome analysis of a simultaneously predatory and prey-independent, novel Bdellovibrio bacteriovorus from the River Tiber, supports in silico predictions of both ancient and recent lateral gene transfer from diverse bacteria.</title>
        <authorList>
            <person name="Hobley L."/>
            <person name="Lerner T.R."/>
            <person name="Williams L.E."/>
            <person name="Lambert C."/>
            <person name="Till R."/>
            <person name="Milner D.S."/>
            <person name="Basford S.M."/>
            <person name="Capeness M.J."/>
            <person name="Fenton A.K."/>
            <person name="Atterbury R.J."/>
            <person name="Harris M.A."/>
            <person name="Sockett R.E."/>
        </authorList>
    </citation>
    <scope>NUCLEOTIDE SEQUENCE [LARGE SCALE GENOMIC DNA]</scope>
    <source>
        <strain evidence="2 3">Tiberius</strain>
    </source>
</reference>
<dbReference type="Proteomes" id="UP000010074">
    <property type="component" value="Chromosome"/>
</dbReference>
<organism evidence="2 3">
    <name type="scientific">Bdellovibrio bacteriovorus str. Tiberius</name>
    <dbReference type="NCBI Taxonomy" id="1069642"/>
    <lineage>
        <taxon>Bacteria</taxon>
        <taxon>Pseudomonadati</taxon>
        <taxon>Bdellovibrionota</taxon>
        <taxon>Bdellovibrionia</taxon>
        <taxon>Bdellovibrionales</taxon>
        <taxon>Pseudobdellovibrionaceae</taxon>
        <taxon>Bdellovibrio</taxon>
    </lineage>
</organism>
<accession>K7YUU4</accession>
<dbReference type="Pfam" id="PF00581">
    <property type="entry name" value="Rhodanese"/>
    <property type="match status" value="1"/>
</dbReference>
<evidence type="ECO:0000313" key="3">
    <source>
        <dbReference type="Proteomes" id="UP000010074"/>
    </source>
</evidence>
<dbReference type="STRING" id="1069642.Bdt_1719"/>